<reference evidence="1" key="1">
    <citation type="submission" date="2020-05" db="EMBL/GenBank/DDBJ databases">
        <authorList>
            <person name="Chiriac C."/>
            <person name="Salcher M."/>
            <person name="Ghai R."/>
            <person name="Kavagutti S V."/>
        </authorList>
    </citation>
    <scope>NUCLEOTIDE SEQUENCE</scope>
</reference>
<dbReference type="AlphaFoldDB" id="A0A6J6I7E3"/>
<accession>A0A6J6I7E3</accession>
<sequence length="102" mass="10846">MGGRGPGDFKPGFDQQPIEVAAIADAAARASAITGDDYWEEVIDLAVNWFLGNNDVGLCMINADTGGGYDGLRPTSVNLNQGAESTLAMISTMQHRSLMWLV</sequence>
<dbReference type="EMBL" id="CAEZUX010000121">
    <property type="protein sequence ID" value="CAB4619829.1"/>
    <property type="molecule type" value="Genomic_DNA"/>
</dbReference>
<gene>
    <name evidence="1" type="ORF">UFOPK1874_00962</name>
</gene>
<evidence type="ECO:0000313" key="1">
    <source>
        <dbReference type="EMBL" id="CAB4619829.1"/>
    </source>
</evidence>
<organism evidence="1">
    <name type="scientific">freshwater metagenome</name>
    <dbReference type="NCBI Taxonomy" id="449393"/>
    <lineage>
        <taxon>unclassified sequences</taxon>
        <taxon>metagenomes</taxon>
        <taxon>ecological metagenomes</taxon>
    </lineage>
</organism>
<proteinExistence type="predicted"/>
<name>A0A6J6I7E3_9ZZZZ</name>
<protein>
    <submittedName>
        <fullName evidence="1">Unannotated protein</fullName>
    </submittedName>
</protein>